<evidence type="ECO:0000256" key="16">
    <source>
        <dbReference type="ARBA" id="ARBA00023288"/>
    </source>
</evidence>
<evidence type="ECO:0000256" key="15">
    <source>
        <dbReference type="ARBA" id="ARBA00023180"/>
    </source>
</evidence>
<dbReference type="GO" id="GO:0097192">
    <property type="term" value="P:extrinsic apoptotic signaling pathway in absence of ligand"/>
    <property type="evidence" value="ECO:0007669"/>
    <property type="project" value="TreeGrafter"/>
</dbReference>
<keyword evidence="8" id="KW-0677">Repeat</keyword>
<comment type="caution">
    <text evidence="26">The sequence shown here is derived from an EMBL/GenBank/DDBJ whole genome shotgun (WGS) entry which is preliminary data.</text>
</comment>
<evidence type="ECO:0000313" key="27">
    <source>
        <dbReference type="Proteomes" id="UP000335636"/>
    </source>
</evidence>
<keyword evidence="11 22" id="KW-0472">Membrane</keyword>
<proteinExistence type="predicted"/>
<dbReference type="GO" id="GO:0006924">
    <property type="term" value="P:activation-induced cell death of T cells"/>
    <property type="evidence" value="ECO:0007669"/>
    <property type="project" value="TreeGrafter"/>
</dbReference>
<dbReference type="SMART" id="SM00005">
    <property type="entry name" value="DEATH"/>
    <property type="match status" value="1"/>
</dbReference>
<evidence type="ECO:0000256" key="6">
    <source>
        <dbReference type="ARBA" id="ARBA00022703"/>
    </source>
</evidence>
<feature type="repeat" description="TNFR-Cys" evidence="20">
    <location>
        <begin position="124"/>
        <end position="161"/>
    </location>
</feature>
<dbReference type="PANTHER" id="PTHR46874:SF1">
    <property type="entry name" value="TUMOR NECROSIS FACTOR RECEPTOR SUPERFAMILY MEMBER 6"/>
    <property type="match status" value="1"/>
</dbReference>
<dbReference type="CDD" id="cd08316">
    <property type="entry name" value="Death_FAS_TNFRSF6"/>
    <property type="match status" value="1"/>
</dbReference>
<dbReference type="GO" id="GO:0032872">
    <property type="term" value="P:regulation of stress-activated MAPK cascade"/>
    <property type="evidence" value="ECO:0007669"/>
    <property type="project" value="TreeGrafter"/>
</dbReference>
<keyword evidence="6" id="KW-0053">Apoptosis</keyword>
<dbReference type="Gene3D" id="1.10.533.10">
    <property type="entry name" value="Death Domain, Fas"/>
    <property type="match status" value="1"/>
</dbReference>
<dbReference type="FunFam" id="1.10.533.10:FF:000057">
    <property type="entry name" value="Tumor necrosis factor receptor superfamily member 6"/>
    <property type="match status" value="1"/>
</dbReference>
<keyword evidence="9" id="KW-0112">Calmodulin-binding</keyword>
<dbReference type="AlphaFoldDB" id="A0A5E4CX85"/>
<dbReference type="InterPro" id="IPR001368">
    <property type="entry name" value="TNFR/NGFR_Cys_rich_reg"/>
</dbReference>
<evidence type="ECO:0000256" key="10">
    <source>
        <dbReference type="ARBA" id="ARBA00022989"/>
    </source>
</evidence>
<keyword evidence="16" id="KW-0449">Lipoprotein</keyword>
<evidence type="ECO:0000256" key="11">
    <source>
        <dbReference type="ARBA" id="ARBA00023136"/>
    </source>
</evidence>
<dbReference type="GO" id="GO:0097049">
    <property type="term" value="P:motor neuron apoptotic process"/>
    <property type="evidence" value="ECO:0007669"/>
    <property type="project" value="TreeGrafter"/>
</dbReference>
<sequence>MPRIWVLLPLILPFIVGSLPKNISARATEVWDLRENVTKAETQCSEGLHHGGQFCCQLCPPGTRKDADCTANGGKPICVPCQEGKEYTDNEHYSPKCRRCKFCDGGHGLEVETNCTQTQNTKCRCKLNFYCETALCEHCDPCTTCEHGITERCTPTSNTKCKKETTGFNYNWLWFLLLLLLPIIAFGIYRIFKYRSTKHGHHELLPNNREIEPMNFSDVDLSKYIISIAEEMTINQVREFVRKNGINEAKIDEIKNDNPQDTAEQKVQLLRNWYQFHGKKNAYNTLIKSLRKANLCALADKIQDFVQTDVVSDRENSSCRNENERQSLAQGEKELTQF</sequence>
<reference evidence="26" key="1">
    <citation type="submission" date="2019-04" db="EMBL/GenBank/DDBJ databases">
        <authorList>
            <person name="Alioto T."/>
            <person name="Alioto T."/>
        </authorList>
    </citation>
    <scope>NUCLEOTIDE SEQUENCE [LARGE SCALE GENOMIC DNA]</scope>
</reference>
<name>A0A5E4CX85_MARMO</name>
<evidence type="ECO:0000256" key="20">
    <source>
        <dbReference type="PROSITE-ProRule" id="PRU00206"/>
    </source>
</evidence>
<keyword evidence="10 22" id="KW-1133">Transmembrane helix</keyword>
<evidence type="ECO:0000256" key="13">
    <source>
        <dbReference type="ARBA" id="ARBA00023157"/>
    </source>
</evidence>
<feature type="transmembrane region" description="Helical" evidence="22">
    <location>
        <begin position="172"/>
        <end position="192"/>
    </location>
</feature>
<dbReference type="InterPro" id="IPR033999">
    <property type="entry name" value="TNFRSF6_N"/>
</dbReference>
<evidence type="ECO:0000256" key="12">
    <source>
        <dbReference type="ARBA" id="ARBA00023139"/>
    </source>
</evidence>
<dbReference type="GO" id="GO:0045121">
    <property type="term" value="C:membrane raft"/>
    <property type="evidence" value="ECO:0007669"/>
    <property type="project" value="UniProtKB-SubCell"/>
</dbReference>
<dbReference type="SUPFAM" id="SSF47986">
    <property type="entry name" value="DEATH domain"/>
    <property type="match status" value="1"/>
</dbReference>
<evidence type="ECO:0000256" key="5">
    <source>
        <dbReference type="ARBA" id="ARBA00022692"/>
    </source>
</evidence>
<feature type="domain" description="TNFR-Cys" evidence="25">
    <location>
        <begin position="124"/>
        <end position="161"/>
    </location>
</feature>
<evidence type="ECO:0000256" key="1">
    <source>
        <dbReference type="ARBA" id="ARBA00004251"/>
    </source>
</evidence>
<dbReference type="PROSITE" id="PS50050">
    <property type="entry name" value="TNFR_NGFR_2"/>
    <property type="match status" value="2"/>
</dbReference>
<evidence type="ECO:0000256" key="22">
    <source>
        <dbReference type="SAM" id="Phobius"/>
    </source>
</evidence>
<dbReference type="PROSITE" id="PS50017">
    <property type="entry name" value="DEATH_DOMAIN"/>
    <property type="match status" value="1"/>
</dbReference>
<keyword evidence="15" id="KW-0325">Glycoprotein</keyword>
<dbReference type="PANTHER" id="PTHR46874">
    <property type="entry name" value="TUMOR NECROSIS FACTOR RECEPTOR SUPERFAMILY MEMBER 6"/>
    <property type="match status" value="1"/>
</dbReference>
<evidence type="ECO:0000256" key="7">
    <source>
        <dbReference type="ARBA" id="ARBA00022729"/>
    </source>
</evidence>
<feature type="domain" description="TNFR-Cys" evidence="25">
    <location>
        <begin position="80"/>
        <end position="123"/>
    </location>
</feature>
<dbReference type="GO" id="GO:0097527">
    <property type="term" value="P:necroptotic signaling pathway"/>
    <property type="evidence" value="ECO:0007669"/>
    <property type="project" value="TreeGrafter"/>
</dbReference>
<dbReference type="Pfam" id="PF00020">
    <property type="entry name" value="TNFR_c6"/>
    <property type="match status" value="1"/>
</dbReference>
<dbReference type="EMBL" id="CABDUW010002133">
    <property type="protein sequence ID" value="VTJ85621.1"/>
    <property type="molecule type" value="Genomic_DNA"/>
</dbReference>
<dbReference type="SUPFAM" id="SSF57586">
    <property type="entry name" value="TNF receptor-like"/>
    <property type="match status" value="2"/>
</dbReference>
<comment type="caution">
    <text evidence="20">Lacks conserved residue(s) required for the propagation of feature annotation.</text>
</comment>
<feature type="chain" id="PRO_5022750419" description="Tumor necrosis factor receptor superfamily member 6" evidence="23">
    <location>
        <begin position="18"/>
        <end position="338"/>
    </location>
</feature>
<evidence type="ECO:0000256" key="8">
    <source>
        <dbReference type="ARBA" id="ARBA00022737"/>
    </source>
</evidence>
<gene>
    <name evidence="26" type="ORF">MONAX_5E040978</name>
</gene>
<dbReference type="GO" id="GO:0009897">
    <property type="term" value="C:external side of plasma membrane"/>
    <property type="evidence" value="ECO:0007669"/>
    <property type="project" value="TreeGrafter"/>
</dbReference>
<evidence type="ECO:0000256" key="2">
    <source>
        <dbReference type="ARBA" id="ARBA00004285"/>
    </source>
</evidence>
<dbReference type="SMART" id="SM00208">
    <property type="entry name" value="TNFR"/>
    <property type="match status" value="3"/>
</dbReference>
<evidence type="ECO:0000256" key="3">
    <source>
        <dbReference type="ARBA" id="ARBA00015761"/>
    </source>
</evidence>
<keyword evidence="27" id="KW-1185">Reference proteome</keyword>
<dbReference type="GO" id="GO:0043066">
    <property type="term" value="P:negative regulation of apoptotic process"/>
    <property type="evidence" value="ECO:0007669"/>
    <property type="project" value="TreeGrafter"/>
</dbReference>
<keyword evidence="7 23" id="KW-0732">Signal</keyword>
<evidence type="ECO:0000259" key="24">
    <source>
        <dbReference type="PROSITE" id="PS50017"/>
    </source>
</evidence>
<keyword evidence="4" id="KW-1003">Cell membrane</keyword>
<evidence type="ECO:0000256" key="18">
    <source>
        <dbReference type="ARBA" id="ARBA00032338"/>
    </source>
</evidence>
<dbReference type="GO" id="GO:0031265">
    <property type="term" value="C:CD95 death-inducing signaling complex"/>
    <property type="evidence" value="ECO:0007669"/>
    <property type="project" value="UniProtKB-ARBA"/>
</dbReference>
<evidence type="ECO:0000259" key="25">
    <source>
        <dbReference type="PROSITE" id="PS50050"/>
    </source>
</evidence>
<feature type="domain" description="Death" evidence="24">
    <location>
        <begin position="222"/>
        <end position="306"/>
    </location>
</feature>
<dbReference type="PRINTS" id="PR01680">
    <property type="entry name" value="TNFACTORR6"/>
</dbReference>
<feature type="repeat" description="TNFR-Cys" evidence="20">
    <location>
        <begin position="80"/>
        <end position="123"/>
    </location>
</feature>
<dbReference type="InterPro" id="IPR000488">
    <property type="entry name" value="Death_dom"/>
</dbReference>
<evidence type="ECO:0000256" key="9">
    <source>
        <dbReference type="ARBA" id="ARBA00022860"/>
    </source>
</evidence>
<evidence type="ECO:0000313" key="26">
    <source>
        <dbReference type="EMBL" id="VTJ85621.1"/>
    </source>
</evidence>
<accession>A0A5E4CX85</accession>
<keyword evidence="5 22" id="KW-0812">Transmembrane</keyword>
<feature type="signal peptide" evidence="23">
    <location>
        <begin position="1"/>
        <end position="17"/>
    </location>
</feature>
<keyword evidence="12" id="KW-0564">Palmitate</keyword>
<dbReference type="FunFam" id="2.10.50.10:FF:000021">
    <property type="entry name" value="Tumor necrosis factor receptor superfamily member 6"/>
    <property type="match status" value="1"/>
</dbReference>
<organism evidence="26 27">
    <name type="scientific">Marmota monax</name>
    <name type="common">Woodchuck</name>
    <dbReference type="NCBI Taxonomy" id="9995"/>
    <lineage>
        <taxon>Eukaryota</taxon>
        <taxon>Metazoa</taxon>
        <taxon>Chordata</taxon>
        <taxon>Craniata</taxon>
        <taxon>Vertebrata</taxon>
        <taxon>Euteleostomi</taxon>
        <taxon>Mammalia</taxon>
        <taxon>Eutheria</taxon>
        <taxon>Euarchontoglires</taxon>
        <taxon>Glires</taxon>
        <taxon>Rodentia</taxon>
        <taxon>Sciuromorpha</taxon>
        <taxon>Sciuridae</taxon>
        <taxon>Xerinae</taxon>
        <taxon>Marmotini</taxon>
        <taxon>Marmota</taxon>
    </lineage>
</organism>
<evidence type="ECO:0000256" key="21">
    <source>
        <dbReference type="SAM" id="MobiDB-lite"/>
    </source>
</evidence>
<keyword evidence="13" id="KW-1015">Disulfide bond</keyword>
<keyword evidence="14" id="KW-0675">Receptor</keyword>
<evidence type="ECO:0000256" key="4">
    <source>
        <dbReference type="ARBA" id="ARBA00022475"/>
    </source>
</evidence>
<dbReference type="GO" id="GO:0006955">
    <property type="term" value="P:immune response"/>
    <property type="evidence" value="ECO:0007669"/>
    <property type="project" value="InterPro"/>
</dbReference>
<dbReference type="Proteomes" id="UP000335636">
    <property type="component" value="Unassembled WGS sequence"/>
</dbReference>
<dbReference type="Pfam" id="PF00531">
    <property type="entry name" value="Death"/>
    <property type="match status" value="1"/>
</dbReference>
<dbReference type="GO" id="GO:0005031">
    <property type="term" value="F:tumor necrosis factor receptor activity"/>
    <property type="evidence" value="ECO:0007669"/>
    <property type="project" value="TreeGrafter"/>
</dbReference>
<dbReference type="GO" id="GO:0005516">
    <property type="term" value="F:calmodulin binding"/>
    <property type="evidence" value="ECO:0007669"/>
    <property type="project" value="UniProtKB-KW"/>
</dbReference>
<dbReference type="Gene3D" id="2.10.50.10">
    <property type="entry name" value="Tumor Necrosis Factor Receptor, subunit A, domain 2"/>
    <property type="match status" value="2"/>
</dbReference>
<evidence type="ECO:0000256" key="17">
    <source>
        <dbReference type="ARBA" id="ARBA00030181"/>
    </source>
</evidence>
<dbReference type="InterPro" id="IPR008063">
    <property type="entry name" value="Fas_rcpt"/>
</dbReference>
<evidence type="ECO:0000256" key="14">
    <source>
        <dbReference type="ARBA" id="ARBA00023170"/>
    </source>
</evidence>
<evidence type="ECO:0000256" key="19">
    <source>
        <dbReference type="ARBA" id="ARBA00032502"/>
    </source>
</evidence>
<dbReference type="CDD" id="cd10579">
    <property type="entry name" value="TNFRSF6"/>
    <property type="match status" value="1"/>
</dbReference>
<comment type="subcellular location">
    <subcellularLocation>
        <location evidence="1">Cell membrane</location>
        <topology evidence="1">Single-pass type I membrane protein</topology>
    </subcellularLocation>
    <subcellularLocation>
        <location evidence="2">Membrane raft</location>
    </subcellularLocation>
</comment>
<dbReference type="InterPro" id="IPR033998">
    <property type="entry name" value="TNFRSF6_death"/>
</dbReference>
<protein>
    <recommendedName>
        <fullName evidence="3">Tumor necrosis factor receptor superfamily member 6</fullName>
    </recommendedName>
    <alternativeName>
        <fullName evidence="18">Apo-1 antigen</fullName>
    </alternativeName>
    <alternativeName>
        <fullName evidence="19">Apoptosis-mediating surface antigen FAS</fullName>
    </alternativeName>
    <alternativeName>
        <fullName evidence="17">FASLG receptor</fullName>
    </alternativeName>
</protein>
<feature type="region of interest" description="Disordered" evidence="21">
    <location>
        <begin position="313"/>
        <end position="338"/>
    </location>
</feature>
<evidence type="ECO:0000256" key="23">
    <source>
        <dbReference type="SAM" id="SignalP"/>
    </source>
</evidence>
<dbReference type="InterPro" id="IPR011029">
    <property type="entry name" value="DEATH-like_dom_sf"/>
</dbReference>